<dbReference type="InterPro" id="IPR023614">
    <property type="entry name" value="Porin_dom_sf"/>
</dbReference>
<keyword evidence="5 15" id="KW-0812">Transmembrane</keyword>
<dbReference type="Gene3D" id="2.40.160.10">
    <property type="entry name" value="Porin"/>
    <property type="match status" value="1"/>
</dbReference>
<dbReference type="InterPro" id="IPR001897">
    <property type="entry name" value="Porin_gammaproteobac"/>
</dbReference>
<dbReference type="PRINTS" id="PR00183">
    <property type="entry name" value="ECOLIPORIN"/>
</dbReference>
<reference evidence="16 17" key="1">
    <citation type="submission" date="2019-07" db="EMBL/GenBank/DDBJ databases">
        <authorList>
            <person name="Brisse S."/>
            <person name="Rodrigues C."/>
            <person name="Thorpe H."/>
        </authorList>
    </citation>
    <scope>NUCLEOTIDE SEQUENCE [LARGE SCALE GENOMIC DNA]</scope>
    <source>
        <strain evidence="16">SB6411</strain>
    </source>
</reference>
<sequence>MSVGSTTLESWVRQLRRERQGITPSATSITAEQQRKQNGDGFGASLSYNFDSSPVTLVGAYAKSDRTDLQNSQALGYGSNAEAWVTGIKYDANDIYLAVMYSVAQNMTPIGSEGFANTSKNVEAVAQYQFDFGLRPSLGYVQTKGKDLEHGYGEQDLVKYFDVGMTYYFNKNFSAMVDYKINQIDKSAFTRYAGISTDDVVAVGVTYQF</sequence>
<comment type="caution">
    <text evidence="16">The sequence shown here is derived from an EMBL/GenBank/DDBJ whole genome shotgun (WGS) entry which is preliminary data.</text>
</comment>
<dbReference type="PANTHER" id="PTHR34501">
    <property type="entry name" value="PROTEIN YDDL-RELATED"/>
    <property type="match status" value="1"/>
</dbReference>
<evidence type="ECO:0000256" key="15">
    <source>
        <dbReference type="RuleBase" id="RU000469"/>
    </source>
</evidence>
<evidence type="ECO:0000256" key="14">
    <source>
        <dbReference type="ARBA" id="ARBA00043085"/>
    </source>
</evidence>
<evidence type="ECO:0000256" key="1">
    <source>
        <dbReference type="ARBA" id="ARBA00004571"/>
    </source>
</evidence>
<comment type="similarity">
    <text evidence="2 15">Belongs to the Gram-negative porin family.</text>
</comment>
<accession>A0ABY6V5H9</accession>
<keyword evidence="8 15" id="KW-0406">Ion transport</keyword>
<keyword evidence="3 15" id="KW-0813">Transport</keyword>
<proteinExistence type="inferred from homology"/>
<comment type="subcellular location">
    <subcellularLocation>
        <location evidence="1 15">Cell outer membrane</location>
        <topology evidence="1 15">Multi-pass membrane protein</topology>
    </subcellularLocation>
</comment>
<dbReference type="Pfam" id="PF00267">
    <property type="entry name" value="Porin_1"/>
    <property type="match status" value="1"/>
</dbReference>
<evidence type="ECO:0000256" key="3">
    <source>
        <dbReference type="ARBA" id="ARBA00022448"/>
    </source>
</evidence>
<evidence type="ECO:0000256" key="4">
    <source>
        <dbReference type="ARBA" id="ARBA00022452"/>
    </source>
</evidence>
<name>A0ABY6V5H9_9ENTR</name>
<keyword evidence="10 15" id="KW-0472">Membrane</keyword>
<dbReference type="Proteomes" id="UP000317652">
    <property type="component" value="Unassembled WGS sequence"/>
</dbReference>
<dbReference type="InterPro" id="IPR001702">
    <property type="entry name" value="Porin_Gram-ve"/>
</dbReference>
<keyword evidence="17" id="KW-1185">Reference proteome</keyword>
<dbReference type="PRINTS" id="PR00182">
    <property type="entry name" value="ECOLNEIPORIN"/>
</dbReference>
<protein>
    <recommendedName>
        <fullName evidence="13">Outer membrane porin PhoE</fullName>
    </recommendedName>
    <alternativeName>
        <fullName evidence="14">Outer membrane pore protein E</fullName>
    </alternativeName>
</protein>
<evidence type="ECO:0000256" key="13">
    <source>
        <dbReference type="ARBA" id="ARBA00039416"/>
    </source>
</evidence>
<dbReference type="InterPro" id="IPR013793">
    <property type="entry name" value="Porin_Gram-ve_CS"/>
</dbReference>
<comment type="subunit">
    <text evidence="15">Homotrimer.</text>
</comment>
<keyword evidence="7" id="KW-0346">Stress response</keyword>
<evidence type="ECO:0000256" key="10">
    <source>
        <dbReference type="ARBA" id="ARBA00023136"/>
    </source>
</evidence>
<gene>
    <name evidence="16" type="primary">phoE_1</name>
    <name evidence="16" type="ORF">SB6411_00701</name>
</gene>
<evidence type="ECO:0000256" key="5">
    <source>
        <dbReference type="ARBA" id="ARBA00022692"/>
    </source>
</evidence>
<comment type="function">
    <text evidence="12">Uptake of inorganic phosphate, phosphorylated compounds, and some other negatively charged solutes.</text>
</comment>
<evidence type="ECO:0000313" key="17">
    <source>
        <dbReference type="Proteomes" id="UP000317652"/>
    </source>
</evidence>
<organism evidence="16 17">
    <name type="scientific">Klebsiella spallanzanii</name>
    <dbReference type="NCBI Taxonomy" id="2587528"/>
    <lineage>
        <taxon>Bacteria</taxon>
        <taxon>Pseudomonadati</taxon>
        <taxon>Pseudomonadota</taxon>
        <taxon>Gammaproteobacteria</taxon>
        <taxon>Enterobacterales</taxon>
        <taxon>Enterobacteriaceae</taxon>
        <taxon>Klebsiella/Raoultella group</taxon>
        <taxon>Klebsiella</taxon>
    </lineage>
</organism>
<evidence type="ECO:0000256" key="7">
    <source>
        <dbReference type="ARBA" id="ARBA00023016"/>
    </source>
</evidence>
<keyword evidence="6" id="KW-0732">Signal</keyword>
<keyword evidence="9 15" id="KW-0626">Porin</keyword>
<evidence type="ECO:0000256" key="11">
    <source>
        <dbReference type="ARBA" id="ARBA00023237"/>
    </source>
</evidence>
<keyword evidence="11 15" id="KW-0998">Cell outer membrane</keyword>
<dbReference type="InterPro" id="IPR050298">
    <property type="entry name" value="Gram-neg_bact_OMP"/>
</dbReference>
<evidence type="ECO:0000313" key="16">
    <source>
        <dbReference type="EMBL" id="VUS24216.1"/>
    </source>
</evidence>
<evidence type="ECO:0000256" key="8">
    <source>
        <dbReference type="ARBA" id="ARBA00023065"/>
    </source>
</evidence>
<evidence type="ECO:0000256" key="9">
    <source>
        <dbReference type="ARBA" id="ARBA00023114"/>
    </source>
</evidence>
<evidence type="ECO:0000256" key="12">
    <source>
        <dbReference type="ARBA" id="ARBA00037329"/>
    </source>
</evidence>
<dbReference type="EMBL" id="CABGGS010000001">
    <property type="protein sequence ID" value="VUS24216.1"/>
    <property type="molecule type" value="Genomic_DNA"/>
</dbReference>
<keyword evidence="4" id="KW-1134">Transmembrane beta strand</keyword>
<evidence type="ECO:0000256" key="6">
    <source>
        <dbReference type="ARBA" id="ARBA00022729"/>
    </source>
</evidence>
<dbReference type="SUPFAM" id="SSF56935">
    <property type="entry name" value="Porins"/>
    <property type="match status" value="1"/>
</dbReference>
<dbReference type="PANTHER" id="PTHR34501:SF5">
    <property type="entry name" value="OUTER MEMBRANE PORIN PHOE"/>
    <property type="match status" value="1"/>
</dbReference>
<evidence type="ECO:0000256" key="2">
    <source>
        <dbReference type="ARBA" id="ARBA00007539"/>
    </source>
</evidence>
<dbReference type="PROSITE" id="PS00576">
    <property type="entry name" value="GRAM_NEG_PORIN"/>
    <property type="match status" value="1"/>
</dbReference>